<sequence length="427" mass="47414">MDQIPPAGPAGGYLLGTLRATSEGAGLDEEKVINLLQGILEYTSEKELPRTNEQAFECIVDIVTLFPGSRRLFLRTPFFANRKRTFGPYFCQDDILKIWKWGNGAAEKHWTYWSNVASLALSHSQTSTLMETSRLDDLVGGNSEGAGLCGIQQLIVGRADTDSSHGVLIVRFLYGLVVLPTFWEVQNAERAAVAVRLCKEVFLILQDTGIDAEEVRDGEELFDDDPPFDYEGVDCLCHALLVGLSRWNPLILHTRQSEPWFSLFLEIIGLLLRPLALSFCPQSAEFAKSVDLSLMEFREGTVVQAVEVNIEVQPEDFYSERTNHNRGIPDTRDIEPAPESSPPQSSDDKEASIDSLEGADSDTMPPPIPQIGSSVEMENESPPHPVTVDDVADRTRNGGRQSRLSRPPPREGWFRRATKTVKAILGE</sequence>
<reference evidence="2" key="1">
    <citation type="submission" date="2023-11" db="EMBL/GenBank/DDBJ databases">
        <authorList>
            <person name="De Vega J J."/>
            <person name="De Vega J J."/>
        </authorList>
    </citation>
    <scope>NUCLEOTIDE SEQUENCE</scope>
</reference>
<keyword evidence="3" id="KW-1185">Reference proteome</keyword>
<feature type="region of interest" description="Disordered" evidence="1">
    <location>
        <begin position="317"/>
        <end position="427"/>
    </location>
</feature>
<organism evidence="2 3">
    <name type="scientific">Mycena citricolor</name>
    <dbReference type="NCBI Taxonomy" id="2018698"/>
    <lineage>
        <taxon>Eukaryota</taxon>
        <taxon>Fungi</taxon>
        <taxon>Dikarya</taxon>
        <taxon>Basidiomycota</taxon>
        <taxon>Agaricomycotina</taxon>
        <taxon>Agaricomycetes</taxon>
        <taxon>Agaricomycetidae</taxon>
        <taxon>Agaricales</taxon>
        <taxon>Marasmiineae</taxon>
        <taxon>Mycenaceae</taxon>
        <taxon>Mycena</taxon>
    </lineage>
</organism>
<comment type="caution">
    <text evidence="2">The sequence shown here is derived from an EMBL/GenBank/DDBJ whole genome shotgun (WGS) entry which is preliminary data.</text>
</comment>
<dbReference type="EMBL" id="CAVNYO010000116">
    <property type="protein sequence ID" value="CAK5267115.1"/>
    <property type="molecule type" value="Genomic_DNA"/>
</dbReference>
<evidence type="ECO:0000256" key="1">
    <source>
        <dbReference type="SAM" id="MobiDB-lite"/>
    </source>
</evidence>
<dbReference type="AlphaFoldDB" id="A0AAD2JXC3"/>
<accession>A0AAD2JXC3</accession>
<protein>
    <submittedName>
        <fullName evidence="2">Uncharacterized protein</fullName>
    </submittedName>
</protein>
<feature type="compositionally biased region" description="Basic and acidic residues" evidence="1">
    <location>
        <begin position="318"/>
        <end position="335"/>
    </location>
</feature>
<proteinExistence type="predicted"/>
<gene>
    <name evidence="2" type="ORF">MYCIT1_LOCUS9363</name>
</gene>
<evidence type="ECO:0000313" key="2">
    <source>
        <dbReference type="EMBL" id="CAK5267115.1"/>
    </source>
</evidence>
<name>A0AAD2JXC3_9AGAR</name>
<dbReference type="Proteomes" id="UP001295794">
    <property type="component" value="Unassembled WGS sequence"/>
</dbReference>
<evidence type="ECO:0000313" key="3">
    <source>
        <dbReference type="Proteomes" id="UP001295794"/>
    </source>
</evidence>